<keyword evidence="2" id="KW-1185">Reference proteome</keyword>
<protein>
    <recommendedName>
        <fullName evidence="3">Esterase</fullName>
    </recommendedName>
</protein>
<accession>A0AAE3M4C5</accession>
<evidence type="ECO:0000313" key="2">
    <source>
        <dbReference type="Proteomes" id="UP001209229"/>
    </source>
</evidence>
<dbReference type="SUPFAM" id="SSF53474">
    <property type="entry name" value="alpha/beta-Hydrolases"/>
    <property type="match status" value="1"/>
</dbReference>
<proteinExistence type="predicted"/>
<dbReference type="Pfam" id="PF05728">
    <property type="entry name" value="UPF0227"/>
    <property type="match status" value="1"/>
</dbReference>
<dbReference type="InterPro" id="IPR029058">
    <property type="entry name" value="AB_hydrolase_fold"/>
</dbReference>
<evidence type="ECO:0000313" key="1">
    <source>
        <dbReference type="EMBL" id="MCW3786869.1"/>
    </source>
</evidence>
<dbReference type="Gene3D" id="3.40.50.1820">
    <property type="entry name" value="alpha/beta hydrolase"/>
    <property type="match status" value="1"/>
</dbReference>
<organism evidence="1 2">
    <name type="scientific">Plebeiibacterium sediminum</name>
    <dbReference type="NCBI Taxonomy" id="2992112"/>
    <lineage>
        <taxon>Bacteria</taxon>
        <taxon>Pseudomonadati</taxon>
        <taxon>Bacteroidota</taxon>
        <taxon>Bacteroidia</taxon>
        <taxon>Marinilabiliales</taxon>
        <taxon>Marinilabiliaceae</taxon>
        <taxon>Plebeiibacterium</taxon>
    </lineage>
</organism>
<dbReference type="InterPro" id="IPR008886">
    <property type="entry name" value="UPF0227/Esterase_YqiA"/>
</dbReference>
<comment type="caution">
    <text evidence="1">The sequence shown here is derived from an EMBL/GenBank/DDBJ whole genome shotgun (WGS) entry which is preliminary data.</text>
</comment>
<evidence type="ECO:0008006" key="3">
    <source>
        <dbReference type="Google" id="ProtNLM"/>
    </source>
</evidence>
<dbReference type="RefSeq" id="WP_301190433.1">
    <property type="nucleotide sequence ID" value="NZ_JAPDPJ010000020.1"/>
</dbReference>
<dbReference type="PANTHER" id="PTHR35602:SF3">
    <property type="entry name" value="ESTERASE YQIA"/>
    <property type="match status" value="1"/>
</dbReference>
<reference evidence="1" key="1">
    <citation type="submission" date="2022-10" db="EMBL/GenBank/DDBJ databases">
        <authorList>
            <person name="Yu W.X."/>
        </authorList>
    </citation>
    <scope>NUCLEOTIDE SEQUENCE</scope>
    <source>
        <strain evidence="1">AAT</strain>
    </source>
</reference>
<name>A0AAE3M4C5_9BACT</name>
<dbReference type="EMBL" id="JAPDPJ010000020">
    <property type="protein sequence ID" value="MCW3786869.1"/>
    <property type="molecule type" value="Genomic_DNA"/>
</dbReference>
<dbReference type="PANTHER" id="PTHR35602">
    <property type="entry name" value="ESTERASE YQIA-RELATED"/>
    <property type="match status" value="1"/>
</dbReference>
<gene>
    <name evidence="1" type="ORF">OM075_10350</name>
</gene>
<dbReference type="AlphaFoldDB" id="A0AAE3M4C5"/>
<sequence>MIIYIHGFNSLGGGEKFQKLKHLFPDIEMYSPSYDSADFDTIENLMDAITPDDNMLFIGNSLGGYVAVYLANKYNAKCILLNPTTNPIKSLTPFIGQNINFASNEAYDFTIENLNKLKKNEVLDLKELPVFVYVTLDDDLIDPYETIAYFKGLKKVNVLEKGGHRFSNIEDIKIDISKIY</sequence>
<dbReference type="Proteomes" id="UP001209229">
    <property type="component" value="Unassembled WGS sequence"/>
</dbReference>